<accession>A0A0G4FND0</accession>
<feature type="region of interest" description="Disordered" evidence="2">
    <location>
        <begin position="1"/>
        <end position="62"/>
    </location>
</feature>
<protein>
    <submittedName>
        <fullName evidence="3">Uncharacterized protein</fullName>
    </submittedName>
</protein>
<evidence type="ECO:0000313" key="4">
    <source>
        <dbReference type="Proteomes" id="UP000041254"/>
    </source>
</evidence>
<proteinExistence type="predicted"/>
<dbReference type="InParanoid" id="A0A0G4FND0"/>
<reference evidence="3 4" key="1">
    <citation type="submission" date="2014-11" db="EMBL/GenBank/DDBJ databases">
        <authorList>
            <person name="Zhu J."/>
            <person name="Qi W."/>
            <person name="Song R."/>
        </authorList>
    </citation>
    <scope>NUCLEOTIDE SEQUENCE [LARGE SCALE GENOMIC DNA]</scope>
</reference>
<gene>
    <name evidence="3" type="ORF">Vbra_625</name>
</gene>
<organism evidence="3 4">
    <name type="scientific">Vitrella brassicaformis (strain CCMP3155)</name>
    <dbReference type="NCBI Taxonomy" id="1169540"/>
    <lineage>
        <taxon>Eukaryota</taxon>
        <taxon>Sar</taxon>
        <taxon>Alveolata</taxon>
        <taxon>Colpodellida</taxon>
        <taxon>Vitrellaceae</taxon>
        <taxon>Vitrella</taxon>
    </lineage>
</organism>
<feature type="compositionally biased region" description="Basic and acidic residues" evidence="2">
    <location>
        <begin position="1"/>
        <end position="10"/>
    </location>
</feature>
<dbReference type="EMBL" id="CDMY01000469">
    <property type="protein sequence ID" value="CEM15755.1"/>
    <property type="molecule type" value="Genomic_DNA"/>
</dbReference>
<dbReference type="PhylomeDB" id="A0A0G4FND0"/>
<name>A0A0G4FND0_VITBC</name>
<dbReference type="Gene3D" id="1.20.5.4090">
    <property type="match status" value="1"/>
</dbReference>
<dbReference type="Proteomes" id="UP000041254">
    <property type="component" value="Unassembled WGS sequence"/>
</dbReference>
<evidence type="ECO:0000313" key="3">
    <source>
        <dbReference type="EMBL" id="CEM15755.1"/>
    </source>
</evidence>
<dbReference type="VEuPathDB" id="CryptoDB:Vbra_625"/>
<dbReference type="AlphaFoldDB" id="A0A0G4FND0"/>
<keyword evidence="1" id="KW-0175">Coiled coil</keyword>
<feature type="coiled-coil region" evidence="1">
    <location>
        <begin position="100"/>
        <end position="232"/>
    </location>
</feature>
<evidence type="ECO:0000256" key="1">
    <source>
        <dbReference type="SAM" id="Coils"/>
    </source>
</evidence>
<keyword evidence="4" id="KW-1185">Reference proteome</keyword>
<sequence>MDSDASRESRVAQSAPATRAPSSDAPRNDQELADRTGKTKDHPARRLVRPRTDHLPTKPSSKPLNRVLFEAVKGAVKVDQYQRYHEEVLDAANEKHKIAMSRLGEEVKSLMKTNAQLVKEVAALTEKGDSLKAAVTALEDDLAGKVEAFTYLSAEVQQHQEDINELKDENQALRHNQCADQEKQRRLQEQNSRMERRLEDLRKAIEEMRSEEQRLEEEEKALLQKVRELKRDSRAIPIQCKHNPSQDPFHCCRHCPCHFVGYHQTDEASAASFPKTVEDACRRRGLSCVAHPKAMINKTANGSWMMKLAIKLGRVREKNTQKGPLSPVDPAKIAKLPYDATIEQEPDGLEFIVHSPWQVKVLGKKQIEGWPHNPKYEAF</sequence>
<evidence type="ECO:0000256" key="2">
    <source>
        <dbReference type="SAM" id="MobiDB-lite"/>
    </source>
</evidence>
<feature type="compositionally biased region" description="Basic and acidic residues" evidence="2">
    <location>
        <begin position="26"/>
        <end position="56"/>
    </location>
</feature>